<reference evidence="1 2" key="1">
    <citation type="submission" date="2020-08" db="EMBL/GenBank/DDBJ databases">
        <title>Functional genomics of gut bacteria from endangered species of beetles.</title>
        <authorList>
            <person name="Carlos-Shanley C."/>
        </authorList>
    </citation>
    <scope>NUCLEOTIDE SEQUENCE [LARGE SCALE GENOMIC DNA]</scope>
    <source>
        <strain evidence="1 2">S00142</strain>
    </source>
</reference>
<comment type="caution">
    <text evidence="1">The sequence shown here is derived from an EMBL/GenBank/DDBJ whole genome shotgun (WGS) entry which is preliminary data.</text>
</comment>
<dbReference type="RefSeq" id="WP_184162500.1">
    <property type="nucleotide sequence ID" value="NZ_JACHLD010000003.1"/>
</dbReference>
<dbReference type="InterPro" id="IPR029044">
    <property type="entry name" value="Nucleotide-diphossugar_trans"/>
</dbReference>
<name>A0A7W7IYK9_9FLAO</name>
<protein>
    <recommendedName>
        <fullName evidence="3">Glycosyl transferase family 8</fullName>
    </recommendedName>
</protein>
<dbReference type="AlphaFoldDB" id="A0A7W7IYK9"/>
<dbReference type="EMBL" id="JACHLD010000003">
    <property type="protein sequence ID" value="MBB4802512.1"/>
    <property type="molecule type" value="Genomic_DNA"/>
</dbReference>
<keyword evidence="2" id="KW-1185">Reference proteome</keyword>
<evidence type="ECO:0000313" key="1">
    <source>
        <dbReference type="EMBL" id="MBB4802512.1"/>
    </source>
</evidence>
<dbReference type="Proteomes" id="UP000561681">
    <property type="component" value="Unassembled WGS sequence"/>
</dbReference>
<evidence type="ECO:0000313" key="2">
    <source>
        <dbReference type="Proteomes" id="UP000561681"/>
    </source>
</evidence>
<sequence>MNKLPGQGGLTKRITVAKGKSNRRKFDKEISSGLSNLIAKIDKKKNIEMEIASFSSFNDFQEQLLSILSFVRYVGTPLKWTLYSDGSHTKEQIDQLEKGFGFVKVIKGINWSEIKTLKGLSREELEPYEEYLIHFCKTSPYGKKLFYYLNHTIEKPTLFLDSDILFYEHANVLELVLSEKPGANGWYMPDVNWGCLDSRYKAVNSEQVYQINSGFIFANTAFERINESLDFFKTFNFTYEYFSEQTIYHHLLKNNVYMPLTPKTFILDAGDQFDFSYLFHPKQMAVRHYTGPVRHKMWQKDYKWHLGL</sequence>
<dbReference type="SUPFAM" id="SSF53448">
    <property type="entry name" value="Nucleotide-diphospho-sugar transferases"/>
    <property type="match status" value="1"/>
</dbReference>
<evidence type="ECO:0008006" key="3">
    <source>
        <dbReference type="Google" id="ProtNLM"/>
    </source>
</evidence>
<organism evidence="1 2">
    <name type="scientific">Flavobacterium nitrogenifigens</name>
    <dbReference type="NCBI Taxonomy" id="1617283"/>
    <lineage>
        <taxon>Bacteria</taxon>
        <taxon>Pseudomonadati</taxon>
        <taxon>Bacteroidota</taxon>
        <taxon>Flavobacteriia</taxon>
        <taxon>Flavobacteriales</taxon>
        <taxon>Flavobacteriaceae</taxon>
        <taxon>Flavobacterium</taxon>
    </lineage>
</organism>
<accession>A0A7W7IYK9</accession>
<proteinExistence type="predicted"/>
<gene>
    <name evidence="1" type="ORF">HNP37_002585</name>
</gene>